<dbReference type="CDD" id="cd01189">
    <property type="entry name" value="INT_ICEBs1_C_like"/>
    <property type="match status" value="1"/>
</dbReference>
<dbReference type="Pfam" id="PF00589">
    <property type="entry name" value="Phage_integrase"/>
    <property type="match status" value="1"/>
</dbReference>
<dbReference type="GO" id="GO:0006310">
    <property type="term" value="P:DNA recombination"/>
    <property type="evidence" value="ECO:0007669"/>
    <property type="project" value="UniProtKB-KW"/>
</dbReference>
<dbReference type="EMBL" id="CZAY01000019">
    <property type="protein sequence ID" value="CUP95375.1"/>
    <property type="molecule type" value="Genomic_DNA"/>
</dbReference>
<dbReference type="InterPro" id="IPR004107">
    <property type="entry name" value="Integrase_SAM-like_N"/>
</dbReference>
<dbReference type="Proteomes" id="UP000095485">
    <property type="component" value="Unassembled WGS sequence"/>
</dbReference>
<dbReference type="PANTHER" id="PTHR30349">
    <property type="entry name" value="PHAGE INTEGRASE-RELATED"/>
    <property type="match status" value="1"/>
</dbReference>
<dbReference type="PROSITE" id="PS51898">
    <property type="entry name" value="TYR_RECOMBINASE"/>
    <property type="match status" value="1"/>
</dbReference>
<name>A0A174SIU7_9FIRM</name>
<dbReference type="InterPro" id="IPR011010">
    <property type="entry name" value="DNA_brk_join_enz"/>
</dbReference>
<evidence type="ECO:0000313" key="8">
    <source>
        <dbReference type="Proteomes" id="UP000095485"/>
    </source>
</evidence>
<keyword evidence="3" id="KW-0229">DNA integration</keyword>
<gene>
    <name evidence="7" type="primary">Int-Tn_7</name>
    <name evidence="7" type="ORF">ERS852526_02404</name>
</gene>
<evidence type="ECO:0000259" key="6">
    <source>
        <dbReference type="PROSITE" id="PS51898"/>
    </source>
</evidence>
<evidence type="ECO:0000313" key="7">
    <source>
        <dbReference type="EMBL" id="CUP95375.1"/>
    </source>
</evidence>
<dbReference type="AlphaFoldDB" id="A0A174SIU7"/>
<evidence type="ECO:0000256" key="1">
    <source>
        <dbReference type="ARBA" id="ARBA00003283"/>
    </source>
</evidence>
<dbReference type="InterPro" id="IPR013762">
    <property type="entry name" value="Integrase-like_cat_sf"/>
</dbReference>
<dbReference type="GO" id="GO:0003677">
    <property type="term" value="F:DNA binding"/>
    <property type="evidence" value="ECO:0007669"/>
    <property type="project" value="UniProtKB-KW"/>
</dbReference>
<dbReference type="SUPFAM" id="SSF56349">
    <property type="entry name" value="DNA breaking-rejoining enzymes"/>
    <property type="match status" value="1"/>
</dbReference>
<evidence type="ECO:0000256" key="4">
    <source>
        <dbReference type="ARBA" id="ARBA00023125"/>
    </source>
</evidence>
<dbReference type="GO" id="GO:0015074">
    <property type="term" value="P:DNA integration"/>
    <property type="evidence" value="ECO:0007669"/>
    <property type="project" value="UniProtKB-KW"/>
</dbReference>
<dbReference type="GeneID" id="96229683"/>
<dbReference type="InterPro" id="IPR050090">
    <property type="entry name" value="Tyrosine_recombinase_XerCD"/>
</dbReference>
<keyword evidence="4" id="KW-0238">DNA-binding</keyword>
<dbReference type="Gene3D" id="1.10.443.10">
    <property type="entry name" value="Intergrase catalytic core"/>
    <property type="match status" value="1"/>
</dbReference>
<evidence type="ECO:0000256" key="5">
    <source>
        <dbReference type="ARBA" id="ARBA00023172"/>
    </source>
</evidence>
<dbReference type="Pfam" id="PF14659">
    <property type="entry name" value="Phage_int_SAM_3"/>
    <property type="match status" value="1"/>
</dbReference>
<dbReference type="OrthoDB" id="111144at2"/>
<evidence type="ECO:0000256" key="3">
    <source>
        <dbReference type="ARBA" id="ARBA00022908"/>
    </source>
</evidence>
<proteinExistence type="inferred from homology"/>
<keyword evidence="5" id="KW-0233">DNA recombination</keyword>
<dbReference type="PANTHER" id="PTHR30349:SF41">
    <property type="entry name" value="INTEGRASE_RECOMBINASE PROTEIN MJ0367-RELATED"/>
    <property type="match status" value="1"/>
</dbReference>
<dbReference type="InterPro" id="IPR010998">
    <property type="entry name" value="Integrase_recombinase_N"/>
</dbReference>
<sequence length="423" mass="49768">MGKDLNGKELGHGIIQKRNGRYEARYVDRFGKRRSISGNDLRKVKRDYNEALYENDKEINIREKITLDQWYDKWMLLYKIGTIKESSRVRYRDTYQKHISPVLGRYYLSEIQQYQIKELIKNMKDNDLGYEMQNQTKILLVDMFDKAMVNEFVRKNPAKGISVKRDEKKEPRVLSVEEQYDFFECSKGTFYDNFFNVAVTTGMRLGEIAALTWDDIDLERRIISVTKTLVYIKYEGDLGKTFHMETPKTRTSVREIPINKQCELALKKQYAQKKVIESKAPVSKKPKEEFQNLLFTTKFNTPLNSQIIIDAIHKIVLTINETRYYIEEMEDFSCHCFRHTFATRCFEAGIQPKTVQKYLGHATLQMTMDLYTAVMPKHLSSEMEKLDDELEKISQSGEKLIDSRYKKEKQNDVITFPGNTLVV</sequence>
<organism evidence="7 8">
    <name type="scientific">Dorea longicatena</name>
    <dbReference type="NCBI Taxonomy" id="88431"/>
    <lineage>
        <taxon>Bacteria</taxon>
        <taxon>Bacillati</taxon>
        <taxon>Bacillota</taxon>
        <taxon>Clostridia</taxon>
        <taxon>Lachnospirales</taxon>
        <taxon>Lachnospiraceae</taxon>
        <taxon>Dorea</taxon>
    </lineage>
</organism>
<dbReference type="Gene3D" id="1.10.150.130">
    <property type="match status" value="1"/>
</dbReference>
<accession>A0A174SIU7</accession>
<feature type="domain" description="Tyr recombinase" evidence="6">
    <location>
        <begin position="169"/>
        <end position="384"/>
    </location>
</feature>
<reference evidence="7 8" key="1">
    <citation type="submission" date="2015-09" db="EMBL/GenBank/DDBJ databases">
        <authorList>
            <consortium name="Pathogen Informatics"/>
        </authorList>
    </citation>
    <scope>NUCLEOTIDE SEQUENCE [LARGE SCALE GENOMIC DNA]</scope>
    <source>
        <strain evidence="7 8">2789STDY5834914</strain>
    </source>
</reference>
<comment type="function">
    <text evidence="1">Site-specific tyrosine recombinase, which acts by catalyzing the cutting and rejoining of the recombining DNA molecules.</text>
</comment>
<dbReference type="RefSeq" id="WP_055284101.1">
    <property type="nucleotide sequence ID" value="NZ_CZAY01000019.1"/>
</dbReference>
<evidence type="ECO:0000256" key="2">
    <source>
        <dbReference type="ARBA" id="ARBA00008857"/>
    </source>
</evidence>
<dbReference type="Gene3D" id="3.30.160.60">
    <property type="entry name" value="Classic Zinc Finger"/>
    <property type="match status" value="1"/>
</dbReference>
<comment type="similarity">
    <text evidence="2">Belongs to the 'phage' integrase family.</text>
</comment>
<protein>
    <submittedName>
        <fullName evidence="7">Integrase</fullName>
    </submittedName>
</protein>
<dbReference type="InterPro" id="IPR002104">
    <property type="entry name" value="Integrase_catalytic"/>
</dbReference>